<dbReference type="Proteomes" id="UP001355207">
    <property type="component" value="Chromosome 9"/>
</dbReference>
<dbReference type="InterPro" id="IPR027267">
    <property type="entry name" value="AH/BAR_dom_sf"/>
</dbReference>
<gene>
    <name evidence="3" type="ORF">L201_006874</name>
</gene>
<feature type="compositionally biased region" description="Polar residues" evidence="2">
    <location>
        <begin position="150"/>
        <end position="164"/>
    </location>
</feature>
<feature type="compositionally biased region" description="Basic and acidic residues" evidence="2">
    <location>
        <begin position="1067"/>
        <end position="1076"/>
    </location>
</feature>
<dbReference type="GO" id="GO:0006897">
    <property type="term" value="P:endocytosis"/>
    <property type="evidence" value="ECO:0007669"/>
    <property type="project" value="TreeGrafter"/>
</dbReference>
<evidence type="ECO:0000313" key="3">
    <source>
        <dbReference type="EMBL" id="WWC91922.1"/>
    </source>
</evidence>
<dbReference type="EMBL" id="CP144106">
    <property type="protein sequence ID" value="WWC91922.1"/>
    <property type="molecule type" value="Genomic_DNA"/>
</dbReference>
<feature type="region of interest" description="Disordered" evidence="2">
    <location>
        <begin position="670"/>
        <end position="1049"/>
    </location>
</feature>
<dbReference type="GO" id="GO:0070941">
    <property type="term" value="P:eisosome assembly"/>
    <property type="evidence" value="ECO:0007669"/>
    <property type="project" value="TreeGrafter"/>
</dbReference>
<dbReference type="PANTHER" id="PTHR31962">
    <property type="entry name" value="SPHINGOLIPID LONG CHAIN BASE-RESPONSIVE PROTEIN PIL1"/>
    <property type="match status" value="1"/>
</dbReference>
<feature type="compositionally biased region" description="Polar residues" evidence="2">
    <location>
        <begin position="827"/>
        <end position="839"/>
    </location>
</feature>
<feature type="compositionally biased region" description="Basic residues" evidence="2">
    <location>
        <begin position="1077"/>
        <end position="1097"/>
    </location>
</feature>
<evidence type="ECO:0000313" key="4">
    <source>
        <dbReference type="Proteomes" id="UP001355207"/>
    </source>
</evidence>
<feature type="compositionally biased region" description="Low complexity" evidence="2">
    <location>
        <begin position="481"/>
        <end position="495"/>
    </location>
</feature>
<dbReference type="GO" id="GO:0008289">
    <property type="term" value="F:lipid binding"/>
    <property type="evidence" value="ECO:0007669"/>
    <property type="project" value="TreeGrafter"/>
</dbReference>
<dbReference type="GeneID" id="91097543"/>
<protein>
    <submittedName>
        <fullName evidence="3">Uncharacterized protein</fullName>
    </submittedName>
</protein>
<feature type="compositionally biased region" description="Basic and acidic residues" evidence="2">
    <location>
        <begin position="810"/>
        <end position="819"/>
    </location>
</feature>
<dbReference type="RefSeq" id="XP_066078684.1">
    <property type="nucleotide sequence ID" value="XM_066222587.1"/>
</dbReference>
<dbReference type="PANTHER" id="PTHR31962:SF1">
    <property type="entry name" value="SPHINGOLIPID LONG CHAIN BASE-RESPONSIVE PROTEIN PIL1"/>
    <property type="match status" value="1"/>
</dbReference>
<feature type="compositionally biased region" description="Low complexity" evidence="2">
    <location>
        <begin position="611"/>
        <end position="632"/>
    </location>
</feature>
<feature type="compositionally biased region" description="Polar residues" evidence="2">
    <location>
        <begin position="720"/>
        <end position="741"/>
    </location>
</feature>
<keyword evidence="1" id="KW-0175">Coiled coil</keyword>
<feature type="compositionally biased region" description="Polar residues" evidence="2">
    <location>
        <begin position="359"/>
        <end position="370"/>
    </location>
</feature>
<sequence length="1097" mass="118433">MDALRPGHAHRSSSDRLLNNYLDSQKSLSTSLLTLLSHSHSSTSSLLAYVTSSPGVMVPIRRGVRHAAFEGPLSSELVNDPESYHNRDDDHGQGGWSTYVSSLEQFRKDLKQIHLLEEELSRVKRDREILVTRLIKTTKSRPTRSDLSALANSYSTSTHNGPAQSSRSSILSLSSNGSNAGTVSTKEGKRAGKLADAQAELLGCEEHLRSLEVRIENERNKVMMRGLEDRFRAMDAVGRMWVQQSKKGLRDLERLQDLPPDAFELDSNGSLAPSQSASQIAYEDSPHRSGGVPFPRGFGHEHGPGSITGSIQEEDEDGSSGDEAQGGTLVVHENRPGSRASALHARNTPSKPSPLGVPSVNTQARPLSSTIGGGGGSRRNLNNDDSSDDDAPNFRSGGRRAASDVGGMAYRPPTGRQPLRRTFSDDQNNNTNSYTPHRNKANSDTSSIRSQRKKRGFFASIGRLFKGSSSNKRNGRSGRESPPYGSSSVSHSKGGWHTRTDSNIKRSGTFRSSRGGGDESSSDEEGGNFVSVTNNRNSTWSIDNQRDPKGGIKRSSTMPVASGLIPSKPAAKSDLGMKRNSSQSTITGRPRSVTPLPAASKPNGTLSRSNTVKSTMSTATAKSSGTVKSTGTATGGKKKTRANGSIARASITAQQAAEGRNIMQMVDSTTPKMPEVPKAPKSQVTPSMELPKAPGSSLVPADPIKPQPAHPAHEVPTLGKTISRSNSVKKINNKTDTQQETVPVKEKETTPLRPTTPLPPSRTLSPPLKSALRPSSPIPPMHSSLPPQQDQEPPKPMFTITAPGPVQLPVEKEEPKPEPKLVPPPNTKRNSWHSMQSDGASIYESANEDAANSDSEGSSAEEEDDMGYKVVENEKIARAGEIASGVARERYGNNHEDGDDTASDHTVEAGPTINSNGNGNRAPPPQPISLPSKEHDSISQVGSSVSRRKSVRMAIPDSPIVEKAPPAITSGGKTTDNAYIPKSNDYGNSNSTSNDNIQAYQERKSGSGDSDPEETEKERIKENWSTRIGKMREDTSDEDENDLDPNYLKARKGLYKIDKKWDALNAEEKERQQKEQKLKKRSSVKSKASTKSRSSRV</sequence>
<feature type="compositionally biased region" description="Basic and acidic residues" evidence="2">
    <location>
        <begin position="1016"/>
        <end position="1034"/>
    </location>
</feature>
<feature type="compositionally biased region" description="Basic and acidic residues" evidence="2">
    <location>
        <begin position="887"/>
        <end position="907"/>
    </location>
</feature>
<proteinExistence type="predicted"/>
<dbReference type="GO" id="GO:0036286">
    <property type="term" value="C:eisosome filament"/>
    <property type="evidence" value="ECO:0007669"/>
    <property type="project" value="TreeGrafter"/>
</dbReference>
<evidence type="ECO:0000256" key="1">
    <source>
        <dbReference type="SAM" id="Coils"/>
    </source>
</evidence>
<feature type="compositionally biased region" description="Low complexity" evidence="2">
    <location>
        <begin position="848"/>
        <end position="858"/>
    </location>
</feature>
<feature type="compositionally biased region" description="Polar residues" evidence="2">
    <location>
        <begin position="530"/>
        <end position="543"/>
    </location>
</feature>
<accession>A0AAX4K2V5</accession>
<keyword evidence="4" id="KW-1185">Reference proteome</keyword>
<dbReference type="Gene3D" id="1.20.1270.60">
    <property type="entry name" value="Arfaptin homology (AH) domain/BAR domain"/>
    <property type="match status" value="1"/>
</dbReference>
<dbReference type="AlphaFoldDB" id="A0AAX4K2V5"/>
<feature type="compositionally biased region" description="Polar residues" evidence="2">
    <location>
        <begin position="425"/>
        <end position="449"/>
    </location>
</feature>
<dbReference type="InterPro" id="IPR028245">
    <property type="entry name" value="PIL1/LSP1"/>
</dbReference>
<feature type="region of interest" description="Disordered" evidence="2">
    <location>
        <begin position="1067"/>
        <end position="1097"/>
    </location>
</feature>
<evidence type="ECO:0000256" key="2">
    <source>
        <dbReference type="SAM" id="MobiDB-lite"/>
    </source>
</evidence>
<feature type="compositionally biased region" description="Polar residues" evidence="2">
    <location>
        <begin position="267"/>
        <end position="279"/>
    </location>
</feature>
<feature type="compositionally biased region" description="Polar residues" evidence="2">
    <location>
        <begin position="985"/>
        <end position="999"/>
    </location>
</feature>
<feature type="region of interest" description="Disordered" evidence="2">
    <location>
        <begin position="141"/>
        <end position="191"/>
    </location>
</feature>
<feature type="region of interest" description="Disordered" evidence="2">
    <location>
        <begin position="260"/>
        <end position="648"/>
    </location>
</feature>
<dbReference type="GO" id="GO:0005886">
    <property type="term" value="C:plasma membrane"/>
    <property type="evidence" value="ECO:0007669"/>
    <property type="project" value="TreeGrafter"/>
</dbReference>
<feature type="coiled-coil region" evidence="1">
    <location>
        <begin position="194"/>
        <end position="221"/>
    </location>
</feature>
<reference evidence="3 4" key="1">
    <citation type="submission" date="2024-01" db="EMBL/GenBank/DDBJ databases">
        <title>Comparative genomics of Cryptococcus and Kwoniella reveals pathogenesis evolution and contrasting modes of karyotype evolution via chromosome fusion or intercentromeric recombination.</title>
        <authorList>
            <person name="Coelho M.A."/>
            <person name="David-Palma M."/>
            <person name="Shea T."/>
            <person name="Bowers K."/>
            <person name="McGinley-Smith S."/>
            <person name="Mohammad A.W."/>
            <person name="Gnirke A."/>
            <person name="Yurkov A.M."/>
            <person name="Nowrousian M."/>
            <person name="Sun S."/>
            <person name="Cuomo C.A."/>
            <person name="Heitman J."/>
        </authorList>
    </citation>
    <scope>NUCLEOTIDE SEQUENCE [LARGE SCALE GENOMIC DNA]</scope>
    <source>
        <strain evidence="3 4">CBS 6074</strain>
    </source>
</reference>
<organism evidence="3 4">
    <name type="scientific">Kwoniella dendrophila CBS 6074</name>
    <dbReference type="NCBI Taxonomy" id="1295534"/>
    <lineage>
        <taxon>Eukaryota</taxon>
        <taxon>Fungi</taxon>
        <taxon>Dikarya</taxon>
        <taxon>Basidiomycota</taxon>
        <taxon>Agaricomycotina</taxon>
        <taxon>Tremellomycetes</taxon>
        <taxon>Tremellales</taxon>
        <taxon>Cryptococcaceae</taxon>
        <taxon>Kwoniella</taxon>
    </lineage>
</organism>
<feature type="compositionally biased region" description="Low complexity" evidence="2">
    <location>
        <begin position="165"/>
        <end position="179"/>
    </location>
</feature>
<name>A0AAX4K2V5_9TREE</name>